<feature type="transmembrane region" description="Helical" evidence="1">
    <location>
        <begin position="46"/>
        <end position="67"/>
    </location>
</feature>
<keyword evidence="1" id="KW-0812">Transmembrane</keyword>
<keyword evidence="1" id="KW-0472">Membrane</keyword>
<dbReference type="EMBL" id="JAYGGQ010000029">
    <property type="protein sequence ID" value="MEA5457374.1"/>
    <property type="molecule type" value="Genomic_DNA"/>
</dbReference>
<dbReference type="Pfam" id="PF11255">
    <property type="entry name" value="DUF3054"/>
    <property type="match status" value="1"/>
</dbReference>
<dbReference type="RefSeq" id="WP_323281284.1">
    <property type="nucleotide sequence ID" value="NZ_JAYGGQ010000029.1"/>
</dbReference>
<feature type="transmembrane region" description="Helical" evidence="1">
    <location>
        <begin position="17"/>
        <end position="34"/>
    </location>
</feature>
<name>A0ABU5TCF3_9MICC</name>
<comment type="caution">
    <text evidence="2">The sequence shown here is derived from an EMBL/GenBank/DDBJ whole genome shotgun (WGS) entry which is preliminary data.</text>
</comment>
<protein>
    <submittedName>
        <fullName evidence="2">DUF3054 domain-containing protein</fullName>
    </submittedName>
</protein>
<feature type="transmembrane region" description="Helical" evidence="1">
    <location>
        <begin position="106"/>
        <end position="128"/>
    </location>
</feature>
<proteinExistence type="predicted"/>
<evidence type="ECO:0000313" key="3">
    <source>
        <dbReference type="Proteomes" id="UP001304769"/>
    </source>
</evidence>
<feature type="transmembrane region" description="Helical" evidence="1">
    <location>
        <begin position="74"/>
        <end position="94"/>
    </location>
</feature>
<evidence type="ECO:0000256" key="1">
    <source>
        <dbReference type="SAM" id="Phobius"/>
    </source>
</evidence>
<keyword evidence="3" id="KW-1185">Reference proteome</keyword>
<dbReference type="InterPro" id="IPR021414">
    <property type="entry name" value="DUF3054"/>
</dbReference>
<dbReference type="Proteomes" id="UP001304769">
    <property type="component" value="Unassembled WGS sequence"/>
</dbReference>
<evidence type="ECO:0000313" key="2">
    <source>
        <dbReference type="EMBL" id="MEA5457374.1"/>
    </source>
</evidence>
<reference evidence="2 3" key="1">
    <citation type="submission" date="2023-12" db="EMBL/GenBank/DDBJ databases">
        <title>Sinomonas terricola sp. nov, isolated from litchi orchard soil in Guangdong, PR China.</title>
        <authorList>
            <person name="Jiaxin W."/>
            <person name="Yang Z."/>
            <person name="Honghui Z."/>
        </authorList>
    </citation>
    <scope>NUCLEOTIDE SEQUENCE [LARGE SCALE GENOMIC DNA]</scope>
    <source>
        <strain evidence="2 3">JGH33</strain>
    </source>
</reference>
<sequence length="134" mass="14213">MPTNATPDVRRVRTARTAYLALAGDAVIVLGFAATGRGFHNEANPVLGVLTTAWPFLVGLAVAWLLPLIRRRPLAVWPAGLVVWLGTYLIGMALRGVTGAGLAVPFLIVAASVLGAAIVGWRVVALLVRRLVRR</sequence>
<organism evidence="2 3">
    <name type="scientific">Sinomonas terricola</name>
    <dbReference type="NCBI Taxonomy" id="3110330"/>
    <lineage>
        <taxon>Bacteria</taxon>
        <taxon>Bacillati</taxon>
        <taxon>Actinomycetota</taxon>
        <taxon>Actinomycetes</taxon>
        <taxon>Micrococcales</taxon>
        <taxon>Micrococcaceae</taxon>
        <taxon>Sinomonas</taxon>
    </lineage>
</organism>
<accession>A0ABU5TCF3</accession>
<keyword evidence="1" id="KW-1133">Transmembrane helix</keyword>
<gene>
    <name evidence="2" type="ORF">SPF06_21880</name>
</gene>